<dbReference type="Proteomes" id="UP001497516">
    <property type="component" value="Chromosome 10"/>
</dbReference>
<evidence type="ECO:0000313" key="1">
    <source>
        <dbReference type="EMBL" id="CAL1358938.1"/>
    </source>
</evidence>
<name>A0AAV2CRC8_9ROSI</name>
<dbReference type="EMBL" id="OZ034814">
    <property type="protein sequence ID" value="CAL1358938.1"/>
    <property type="molecule type" value="Genomic_DNA"/>
</dbReference>
<protein>
    <submittedName>
        <fullName evidence="1">Uncharacterized protein</fullName>
    </submittedName>
</protein>
<proteinExistence type="predicted"/>
<evidence type="ECO:0000313" key="2">
    <source>
        <dbReference type="Proteomes" id="UP001497516"/>
    </source>
</evidence>
<keyword evidence="2" id="KW-1185">Reference proteome</keyword>
<reference evidence="1 2" key="1">
    <citation type="submission" date="2024-04" db="EMBL/GenBank/DDBJ databases">
        <authorList>
            <person name="Fracassetti M."/>
        </authorList>
    </citation>
    <scope>NUCLEOTIDE SEQUENCE [LARGE SCALE GENOMIC DNA]</scope>
</reference>
<accession>A0AAV2CRC8</accession>
<dbReference type="AlphaFoldDB" id="A0AAV2CRC8"/>
<gene>
    <name evidence="1" type="ORF">LTRI10_LOCUS6459</name>
</gene>
<sequence>MAASSSSYCNSNQCSHCAHLLHIQHQHQRCLRSTMAAQISNLHQSKARSIVISPVPAAWLFPTPSRNPSPSSSVSLFGRHQEDLVSSVPLSHPPFFSGFFSCVHLPITPAIKSR</sequence>
<organism evidence="1 2">
    <name type="scientific">Linum trigynum</name>
    <dbReference type="NCBI Taxonomy" id="586398"/>
    <lineage>
        <taxon>Eukaryota</taxon>
        <taxon>Viridiplantae</taxon>
        <taxon>Streptophyta</taxon>
        <taxon>Embryophyta</taxon>
        <taxon>Tracheophyta</taxon>
        <taxon>Spermatophyta</taxon>
        <taxon>Magnoliopsida</taxon>
        <taxon>eudicotyledons</taxon>
        <taxon>Gunneridae</taxon>
        <taxon>Pentapetalae</taxon>
        <taxon>rosids</taxon>
        <taxon>fabids</taxon>
        <taxon>Malpighiales</taxon>
        <taxon>Linaceae</taxon>
        <taxon>Linum</taxon>
    </lineage>
</organism>